<evidence type="ECO:0000313" key="2">
    <source>
        <dbReference type="EMBL" id="CAE4567700.1"/>
    </source>
</evidence>
<proteinExistence type="predicted"/>
<protein>
    <submittedName>
        <fullName evidence="2">Uncharacterized protein</fullName>
    </submittedName>
</protein>
<gene>
    <name evidence="1" type="ORF">AMON00008_LOCUS7318</name>
    <name evidence="2" type="ORF">AMON00008_LOCUS7319</name>
</gene>
<dbReference type="EMBL" id="HBNR01011352">
    <property type="protein sequence ID" value="CAE4567700.1"/>
    <property type="molecule type" value="Transcribed_RNA"/>
</dbReference>
<dbReference type="AlphaFoldDB" id="A0A6T0TSZ9"/>
<organism evidence="2">
    <name type="scientific">Alexandrium monilatum</name>
    <dbReference type="NCBI Taxonomy" id="311494"/>
    <lineage>
        <taxon>Eukaryota</taxon>
        <taxon>Sar</taxon>
        <taxon>Alveolata</taxon>
        <taxon>Dinophyceae</taxon>
        <taxon>Gonyaulacales</taxon>
        <taxon>Pyrocystaceae</taxon>
        <taxon>Alexandrium</taxon>
    </lineage>
</organism>
<evidence type="ECO:0000313" key="1">
    <source>
        <dbReference type="EMBL" id="CAE4567699.1"/>
    </source>
</evidence>
<dbReference type="EMBL" id="HBNR01011351">
    <property type="protein sequence ID" value="CAE4567699.1"/>
    <property type="molecule type" value="Transcribed_RNA"/>
</dbReference>
<name>A0A6T0TSZ9_9DINO</name>
<reference evidence="2" key="1">
    <citation type="submission" date="2021-01" db="EMBL/GenBank/DDBJ databases">
        <authorList>
            <person name="Corre E."/>
            <person name="Pelletier E."/>
            <person name="Niang G."/>
            <person name="Scheremetjew M."/>
            <person name="Finn R."/>
            <person name="Kale V."/>
            <person name="Holt S."/>
            <person name="Cochrane G."/>
            <person name="Meng A."/>
            <person name="Brown T."/>
            <person name="Cohen L."/>
        </authorList>
    </citation>
    <scope>NUCLEOTIDE SEQUENCE</scope>
    <source>
        <strain evidence="2">CCMP3105</strain>
    </source>
</reference>
<sequence>MPAPHPKYEEGVPRDCCKVRSCNAEGQEFPGQMAQFPYAHPTDKTKGIVKRKPVFGYDKEHTMSLLEPVFSGLGGNCDYERLDEKTLEAFCKLLDQVDMEAVQYEACEGYVNALLGMCNAITEECTGVSFMDMGIEQQVMDELGRAWMFFVRLIWIRDLEWENLVRCLSDPNAEWSVDEDYYIQDPAPMVKYIVASKLLVPLQVWSVLLQAGWQQVLPDKKHMYV</sequence>
<accession>A0A6T0TSZ9</accession>